<feature type="compositionally biased region" description="Polar residues" evidence="1">
    <location>
        <begin position="16"/>
        <end position="28"/>
    </location>
</feature>
<feature type="region of interest" description="Disordered" evidence="1">
    <location>
        <begin position="16"/>
        <end position="59"/>
    </location>
</feature>
<dbReference type="EMBL" id="JAAIUW010000008">
    <property type="protein sequence ID" value="KAF7820559.1"/>
    <property type="molecule type" value="Genomic_DNA"/>
</dbReference>
<evidence type="ECO:0000313" key="3">
    <source>
        <dbReference type="Proteomes" id="UP000634136"/>
    </source>
</evidence>
<proteinExistence type="predicted"/>
<sequence length="59" mass="6469">MATMWSTQMAPMLQSFMSLVNQAPTRSSQGEERRSNPANDDNDADLGGKEKELGILAIK</sequence>
<keyword evidence="3" id="KW-1185">Reference proteome</keyword>
<dbReference type="AlphaFoldDB" id="A0A834TN72"/>
<evidence type="ECO:0000256" key="1">
    <source>
        <dbReference type="SAM" id="MobiDB-lite"/>
    </source>
</evidence>
<dbReference type="Proteomes" id="UP000634136">
    <property type="component" value="Unassembled WGS sequence"/>
</dbReference>
<evidence type="ECO:0000313" key="2">
    <source>
        <dbReference type="EMBL" id="KAF7820559.1"/>
    </source>
</evidence>
<reference evidence="2" key="1">
    <citation type="submission" date="2020-09" db="EMBL/GenBank/DDBJ databases">
        <title>Genome-Enabled Discovery of Anthraquinone Biosynthesis in Senna tora.</title>
        <authorList>
            <person name="Kang S.-H."/>
            <person name="Pandey R.P."/>
            <person name="Lee C.-M."/>
            <person name="Sim J.-S."/>
            <person name="Jeong J.-T."/>
            <person name="Choi B.-S."/>
            <person name="Jung M."/>
            <person name="Ginzburg D."/>
            <person name="Zhao K."/>
            <person name="Won S.Y."/>
            <person name="Oh T.-J."/>
            <person name="Yu Y."/>
            <person name="Kim N.-H."/>
            <person name="Lee O.R."/>
            <person name="Lee T.-H."/>
            <person name="Bashyal P."/>
            <person name="Kim T.-S."/>
            <person name="Lee W.-H."/>
            <person name="Kawkins C."/>
            <person name="Kim C.-K."/>
            <person name="Kim J.S."/>
            <person name="Ahn B.O."/>
            <person name="Rhee S.Y."/>
            <person name="Sohng J.K."/>
        </authorList>
    </citation>
    <scope>NUCLEOTIDE SEQUENCE</scope>
    <source>
        <tissue evidence="2">Leaf</tissue>
    </source>
</reference>
<name>A0A834TN72_9FABA</name>
<organism evidence="2 3">
    <name type="scientific">Senna tora</name>
    <dbReference type="NCBI Taxonomy" id="362788"/>
    <lineage>
        <taxon>Eukaryota</taxon>
        <taxon>Viridiplantae</taxon>
        <taxon>Streptophyta</taxon>
        <taxon>Embryophyta</taxon>
        <taxon>Tracheophyta</taxon>
        <taxon>Spermatophyta</taxon>
        <taxon>Magnoliopsida</taxon>
        <taxon>eudicotyledons</taxon>
        <taxon>Gunneridae</taxon>
        <taxon>Pentapetalae</taxon>
        <taxon>rosids</taxon>
        <taxon>fabids</taxon>
        <taxon>Fabales</taxon>
        <taxon>Fabaceae</taxon>
        <taxon>Caesalpinioideae</taxon>
        <taxon>Cassia clade</taxon>
        <taxon>Senna</taxon>
    </lineage>
</organism>
<comment type="caution">
    <text evidence="2">The sequence shown here is derived from an EMBL/GenBank/DDBJ whole genome shotgun (WGS) entry which is preliminary data.</text>
</comment>
<gene>
    <name evidence="2" type="ORF">G2W53_026014</name>
</gene>
<protein>
    <submittedName>
        <fullName evidence="2">Uncharacterized protein</fullName>
    </submittedName>
</protein>
<accession>A0A834TN72</accession>